<keyword evidence="4" id="KW-1185">Reference proteome</keyword>
<organism evidence="3 4">
    <name type="scientific">Basidiobolus ranarum</name>
    <dbReference type="NCBI Taxonomy" id="34480"/>
    <lineage>
        <taxon>Eukaryota</taxon>
        <taxon>Fungi</taxon>
        <taxon>Fungi incertae sedis</taxon>
        <taxon>Zoopagomycota</taxon>
        <taxon>Entomophthoromycotina</taxon>
        <taxon>Basidiobolomycetes</taxon>
        <taxon>Basidiobolales</taxon>
        <taxon>Basidiobolaceae</taxon>
        <taxon>Basidiobolus</taxon>
    </lineage>
</organism>
<reference evidence="3 4" key="1">
    <citation type="submission" date="2023-04" db="EMBL/GenBank/DDBJ databases">
        <title>Genome of Basidiobolus ranarum AG-B5.</title>
        <authorList>
            <person name="Stajich J.E."/>
            <person name="Carter-House D."/>
            <person name="Gryganskyi A."/>
        </authorList>
    </citation>
    <scope>NUCLEOTIDE SEQUENCE [LARGE SCALE GENOMIC DNA]</scope>
    <source>
        <strain evidence="3 4">AG-B5</strain>
    </source>
</reference>
<dbReference type="EMBL" id="JASJQH010000196">
    <property type="protein sequence ID" value="KAK9766041.1"/>
    <property type="molecule type" value="Genomic_DNA"/>
</dbReference>
<dbReference type="InterPro" id="IPR029283">
    <property type="entry name" value="Membrane-bd"/>
</dbReference>
<dbReference type="InterPro" id="IPR038423">
    <property type="entry name" value="CAD_C_sf"/>
</dbReference>
<dbReference type="Proteomes" id="UP001479436">
    <property type="component" value="Unassembled WGS sequence"/>
</dbReference>
<dbReference type="InterPro" id="IPR015059">
    <property type="entry name" value="Ca_cell_adhesion_N_dom"/>
</dbReference>
<dbReference type="Pfam" id="PF14564">
    <property type="entry name" value="Membrane_bind"/>
    <property type="match status" value="1"/>
</dbReference>
<dbReference type="PANTHER" id="PTHR38083:SF1">
    <property type="entry name" value="CALCIUM-DEPENDENT CELL ADHESION MOLECULE 1-RELATED"/>
    <property type="match status" value="1"/>
</dbReference>
<accession>A0ABR2WX37</accession>
<dbReference type="InterPro" id="IPR052885">
    <property type="entry name" value="Dictyostelium_CAD"/>
</dbReference>
<protein>
    <submittedName>
        <fullName evidence="3">Uncharacterized protein</fullName>
    </submittedName>
</protein>
<evidence type="ECO:0000259" key="2">
    <source>
        <dbReference type="Pfam" id="PF14564"/>
    </source>
</evidence>
<evidence type="ECO:0000259" key="1">
    <source>
        <dbReference type="Pfam" id="PF08964"/>
    </source>
</evidence>
<sequence>MSVESTKVKFAYELNMQGSEFETYEKGQTVRFNYGDPYNDKFRSVVVGASVRLNIWEHNEFDTPVPGKYDELAAGTYNDLDYLNGVSKFQVIGAEFQYGIDVKLVDQLNKPKGAYEFTIIPYQVEAVKTNSGDDFVQVPIPKLTPPDSEIVVQISVRATEWPGATVANGSIYFKYNPSTGVLSYRKTEGFPTNMSVTQDDNTSFIFSLDSVSS</sequence>
<dbReference type="Pfam" id="PF08964">
    <property type="entry name" value="Crystall_3"/>
    <property type="match status" value="1"/>
</dbReference>
<name>A0ABR2WX37_9FUNG</name>
<feature type="domain" description="Calcium-dependent cell adhesion molecule 1 membrane-binding" evidence="2">
    <location>
        <begin position="100"/>
        <end position="208"/>
    </location>
</feature>
<gene>
    <name evidence="3" type="ORF">K7432_005161</name>
</gene>
<dbReference type="Gene3D" id="2.60.20.10">
    <property type="entry name" value="Crystallins"/>
    <property type="match status" value="1"/>
</dbReference>
<dbReference type="PANTHER" id="PTHR38083">
    <property type="entry name" value="CALCIUM-DEPENDENT CELL ADHESION MOLECULE 1-RELATED"/>
    <property type="match status" value="1"/>
</dbReference>
<proteinExistence type="predicted"/>
<feature type="domain" description="Calcium-dependent cell adhesion molecule N-terminal" evidence="1">
    <location>
        <begin position="5"/>
        <end position="92"/>
    </location>
</feature>
<dbReference type="Gene3D" id="2.60.40.1720">
    <property type="entry name" value="Calcium-dependent cell adhesion molecule-1"/>
    <property type="match status" value="1"/>
</dbReference>
<comment type="caution">
    <text evidence="3">The sequence shown here is derived from an EMBL/GenBank/DDBJ whole genome shotgun (WGS) entry which is preliminary data.</text>
</comment>
<evidence type="ECO:0000313" key="3">
    <source>
        <dbReference type="EMBL" id="KAK9766041.1"/>
    </source>
</evidence>
<evidence type="ECO:0000313" key="4">
    <source>
        <dbReference type="Proteomes" id="UP001479436"/>
    </source>
</evidence>